<reference evidence="2 3" key="1">
    <citation type="submission" date="2024-02" db="EMBL/GenBank/DDBJ databases">
        <title>Deinococcus xinjiangensis NBRC 107630.</title>
        <authorList>
            <person name="Ichikawa N."/>
            <person name="Katano-Makiyama Y."/>
            <person name="Hidaka K."/>
        </authorList>
    </citation>
    <scope>NUCLEOTIDE SEQUENCE [LARGE SCALE GENOMIC DNA]</scope>
    <source>
        <strain evidence="2 3">NBRC 107630</strain>
    </source>
</reference>
<dbReference type="PANTHER" id="PTHR33969:SF2">
    <property type="entry name" value="SEGREGATION AND CONDENSATION PROTEIN A"/>
    <property type="match status" value="1"/>
</dbReference>
<protein>
    <recommendedName>
        <fullName evidence="1">Segregation and condensation protein A</fullName>
    </recommendedName>
</protein>
<evidence type="ECO:0000313" key="3">
    <source>
        <dbReference type="Proteomes" id="UP001458946"/>
    </source>
</evidence>
<dbReference type="EMBL" id="BAABRN010000004">
    <property type="protein sequence ID" value="GAA5500851.1"/>
    <property type="molecule type" value="Genomic_DNA"/>
</dbReference>
<evidence type="ECO:0000256" key="1">
    <source>
        <dbReference type="ARBA" id="ARBA00044777"/>
    </source>
</evidence>
<dbReference type="PANTHER" id="PTHR33969">
    <property type="entry name" value="SEGREGATION AND CONDENSATION PROTEIN A"/>
    <property type="match status" value="1"/>
</dbReference>
<dbReference type="InterPro" id="IPR003768">
    <property type="entry name" value="ScpA"/>
</dbReference>
<proteinExistence type="predicted"/>
<organism evidence="2 3">
    <name type="scientific">Deinococcus xinjiangensis</name>
    <dbReference type="NCBI Taxonomy" id="457454"/>
    <lineage>
        <taxon>Bacteria</taxon>
        <taxon>Thermotogati</taxon>
        <taxon>Deinococcota</taxon>
        <taxon>Deinococci</taxon>
        <taxon>Deinococcales</taxon>
        <taxon>Deinococcaceae</taxon>
        <taxon>Deinococcus</taxon>
    </lineage>
</organism>
<evidence type="ECO:0000313" key="2">
    <source>
        <dbReference type="EMBL" id="GAA5500851.1"/>
    </source>
</evidence>
<keyword evidence="3" id="KW-1185">Reference proteome</keyword>
<comment type="caution">
    <text evidence="2">The sequence shown here is derived from an EMBL/GenBank/DDBJ whole genome shotgun (WGS) entry which is preliminary data.</text>
</comment>
<sequence length="262" mass="28458">MGAASGQPSAVSAKPSTIFHQPSSSFAVVLPVFEGSLLELASALRTGRVLPAEVPLLRLTREVLGWVQKITGQTAAAFADAHPDLLPSLAGVIALKARLLLPQPEPESDPDNDLDDPLEEMIEGVEALAELDSLVAFLAARREERAGLIPARPSPLELPRRERRRSPQSSLAKLVRAAQNAVRQVEVPLLARERLSLADALKALRAFGLRLQTFTFRGIPTQDWGEQTTYFAALLEGVKEGAFSVEQEEVYGEIKVESLVRD</sequence>
<name>A0ABP9V6J2_9DEIO</name>
<accession>A0ABP9V6J2</accession>
<dbReference type="RefSeq" id="WP_353540831.1">
    <property type="nucleotide sequence ID" value="NZ_BAABRN010000004.1"/>
</dbReference>
<dbReference type="Proteomes" id="UP001458946">
    <property type="component" value="Unassembled WGS sequence"/>
</dbReference>
<gene>
    <name evidence="2" type="primary">scpA</name>
    <name evidence="2" type="ORF">Dxin01_00579</name>
</gene>